<keyword evidence="1" id="KW-0503">Monooxygenase</keyword>
<reference evidence="3" key="1">
    <citation type="submission" date="2016-07" db="EMBL/GenBank/DDBJ databases">
        <authorList>
            <person name="Bretaudeau A."/>
        </authorList>
    </citation>
    <scope>NUCLEOTIDE SEQUENCE</scope>
    <source>
        <strain evidence="3">Rice</strain>
        <tissue evidence="3">Whole body</tissue>
    </source>
</reference>
<keyword evidence="2" id="KW-0812">Transmembrane</keyword>
<dbReference type="InterPro" id="IPR036396">
    <property type="entry name" value="Cyt_P450_sf"/>
</dbReference>
<gene>
    <name evidence="3" type="ORF">SFRICE_033114</name>
</gene>
<dbReference type="GO" id="GO:0005506">
    <property type="term" value="F:iron ion binding"/>
    <property type="evidence" value="ECO:0007669"/>
    <property type="project" value="InterPro"/>
</dbReference>
<organism evidence="3">
    <name type="scientific">Spodoptera frugiperda</name>
    <name type="common">Fall armyworm</name>
    <dbReference type="NCBI Taxonomy" id="7108"/>
    <lineage>
        <taxon>Eukaryota</taxon>
        <taxon>Metazoa</taxon>
        <taxon>Ecdysozoa</taxon>
        <taxon>Arthropoda</taxon>
        <taxon>Hexapoda</taxon>
        <taxon>Insecta</taxon>
        <taxon>Pterygota</taxon>
        <taxon>Neoptera</taxon>
        <taxon>Endopterygota</taxon>
        <taxon>Lepidoptera</taxon>
        <taxon>Glossata</taxon>
        <taxon>Ditrysia</taxon>
        <taxon>Noctuoidea</taxon>
        <taxon>Noctuidae</taxon>
        <taxon>Amphipyrinae</taxon>
        <taxon>Spodoptera</taxon>
    </lineage>
</organism>
<dbReference type="GO" id="GO:0016705">
    <property type="term" value="F:oxidoreductase activity, acting on paired donors, with incorporation or reduction of molecular oxygen"/>
    <property type="evidence" value="ECO:0007669"/>
    <property type="project" value="InterPro"/>
</dbReference>
<dbReference type="AlphaFoldDB" id="A0A2H1V4G4"/>
<accession>A0A2H1V4G4</accession>
<dbReference type="GO" id="GO:0020037">
    <property type="term" value="F:heme binding"/>
    <property type="evidence" value="ECO:0007669"/>
    <property type="project" value="InterPro"/>
</dbReference>
<keyword evidence="2" id="KW-1133">Transmembrane helix</keyword>
<proteinExistence type="predicted"/>
<name>A0A2H1V4G4_SPOFR</name>
<evidence type="ECO:0000256" key="1">
    <source>
        <dbReference type="ARBA" id="ARBA00023033"/>
    </source>
</evidence>
<evidence type="ECO:0000313" key="3">
    <source>
        <dbReference type="EMBL" id="SOQ35740.1"/>
    </source>
</evidence>
<dbReference type="GO" id="GO:0004497">
    <property type="term" value="F:monooxygenase activity"/>
    <property type="evidence" value="ECO:0007669"/>
    <property type="project" value="UniProtKB-KW"/>
</dbReference>
<dbReference type="EMBL" id="ODYU01000630">
    <property type="protein sequence ID" value="SOQ35740.1"/>
    <property type="molecule type" value="Genomic_DNA"/>
</dbReference>
<sequence length="160" mass="18283">MSSIPRHTTRRLSRCYWRFEDRAHRALCLESRALSGARDDVDSLDSSNMIFELLLAGLVAAVVWLIFFRDDSDPVDQLPGPPRKPWIGNAWELLQTPADKFLDVLVDYTNKYGDRYVFKVFSLRVLHISGPSDVEVHILVNLLHGTSLISLENEGFQIKI</sequence>
<protein>
    <submittedName>
        <fullName evidence="3">SFRICE_033114</fullName>
    </submittedName>
</protein>
<evidence type="ECO:0000256" key="2">
    <source>
        <dbReference type="SAM" id="Phobius"/>
    </source>
</evidence>
<keyword evidence="1" id="KW-0560">Oxidoreductase</keyword>
<dbReference type="SUPFAM" id="SSF48264">
    <property type="entry name" value="Cytochrome P450"/>
    <property type="match status" value="1"/>
</dbReference>
<keyword evidence="2" id="KW-0472">Membrane</keyword>
<feature type="transmembrane region" description="Helical" evidence="2">
    <location>
        <begin position="49"/>
        <end position="68"/>
    </location>
</feature>
<dbReference type="Gene3D" id="1.10.630.10">
    <property type="entry name" value="Cytochrome P450"/>
    <property type="match status" value="1"/>
</dbReference>